<proteinExistence type="predicted"/>
<keyword evidence="1" id="KW-0812">Transmembrane</keyword>
<organism evidence="2">
    <name type="scientific">hydrothermal vent metagenome</name>
    <dbReference type="NCBI Taxonomy" id="652676"/>
    <lineage>
        <taxon>unclassified sequences</taxon>
        <taxon>metagenomes</taxon>
        <taxon>ecological metagenomes</taxon>
    </lineage>
</organism>
<name>A0A3B0UF17_9ZZZZ</name>
<keyword evidence="1" id="KW-1133">Transmembrane helix</keyword>
<keyword evidence="1" id="KW-0472">Membrane</keyword>
<reference evidence="2" key="1">
    <citation type="submission" date="2018-06" db="EMBL/GenBank/DDBJ databases">
        <authorList>
            <person name="Zhirakovskaya E."/>
        </authorList>
    </citation>
    <scope>NUCLEOTIDE SEQUENCE</scope>
</reference>
<gene>
    <name evidence="2" type="ORF">MNBD_BACTEROID04-237</name>
</gene>
<sequence length="179" mass="20785">MKISQIIEISKIIDLLSYTIPSIVTGLIAYYFFLNHTRTEEKKLKILALKENQKYSLPIKLQAYERMTLFLERINPSKLLIRITSVNNDKNSYTISLINTIEQEFEHNLAQQIYISKQCWDVIITSKNATIQLIKRISEDDAVKTAQELREVILQNMLNTTPPSFTALAFIKEEVKSFI</sequence>
<dbReference type="Pfam" id="PF25589">
    <property type="entry name" value="DUF7935"/>
    <property type="match status" value="1"/>
</dbReference>
<dbReference type="EMBL" id="UOER01000178">
    <property type="protein sequence ID" value="VAW23089.1"/>
    <property type="molecule type" value="Genomic_DNA"/>
</dbReference>
<evidence type="ECO:0000313" key="2">
    <source>
        <dbReference type="EMBL" id="VAW23089.1"/>
    </source>
</evidence>
<accession>A0A3B0UF17</accession>
<feature type="transmembrane region" description="Helical" evidence="1">
    <location>
        <begin position="12"/>
        <end position="33"/>
    </location>
</feature>
<protein>
    <submittedName>
        <fullName evidence="2">Uncharacterized protein</fullName>
    </submittedName>
</protein>
<evidence type="ECO:0000256" key="1">
    <source>
        <dbReference type="SAM" id="Phobius"/>
    </source>
</evidence>
<dbReference type="InterPro" id="IPR057695">
    <property type="entry name" value="DUF7935"/>
</dbReference>
<dbReference type="AlphaFoldDB" id="A0A3B0UF17"/>